<proteinExistence type="predicted"/>
<gene>
    <name evidence="3" type="ORF">KS419_18330</name>
</gene>
<evidence type="ECO:0000313" key="4">
    <source>
        <dbReference type="Proteomes" id="UP000784880"/>
    </source>
</evidence>
<feature type="coiled-coil region" evidence="1">
    <location>
        <begin position="43"/>
        <end position="77"/>
    </location>
</feature>
<keyword evidence="2" id="KW-1133">Transmembrane helix</keyword>
<evidence type="ECO:0000313" key="3">
    <source>
        <dbReference type="EMBL" id="MBU9713690.1"/>
    </source>
</evidence>
<evidence type="ECO:0008006" key="5">
    <source>
        <dbReference type="Google" id="ProtNLM"/>
    </source>
</evidence>
<keyword evidence="1" id="KW-0175">Coiled coil</keyword>
<reference evidence="3 4" key="1">
    <citation type="submission" date="2021-06" db="EMBL/GenBank/DDBJ databases">
        <title>Bacillus sp. RD4P76, an endophyte from a halophyte.</title>
        <authorList>
            <person name="Sun J.-Q."/>
        </authorList>
    </citation>
    <scope>NUCLEOTIDE SEQUENCE [LARGE SCALE GENOMIC DNA]</scope>
    <source>
        <strain evidence="3 4">CGMCC 1.15917</strain>
    </source>
</reference>
<dbReference type="RefSeq" id="WP_217067840.1">
    <property type="nucleotide sequence ID" value="NZ_JAHQCS010000147.1"/>
</dbReference>
<keyword evidence="4" id="KW-1185">Reference proteome</keyword>
<organism evidence="3 4">
    <name type="scientific">Evansella tamaricis</name>
    <dbReference type="NCBI Taxonomy" id="2069301"/>
    <lineage>
        <taxon>Bacteria</taxon>
        <taxon>Bacillati</taxon>
        <taxon>Bacillota</taxon>
        <taxon>Bacilli</taxon>
        <taxon>Bacillales</taxon>
        <taxon>Bacillaceae</taxon>
        <taxon>Evansella</taxon>
    </lineage>
</organism>
<evidence type="ECO:0000256" key="2">
    <source>
        <dbReference type="SAM" id="Phobius"/>
    </source>
</evidence>
<keyword evidence="2" id="KW-0472">Membrane</keyword>
<evidence type="ECO:0000256" key="1">
    <source>
        <dbReference type="SAM" id="Coils"/>
    </source>
</evidence>
<dbReference type="Proteomes" id="UP000784880">
    <property type="component" value="Unassembled WGS sequence"/>
</dbReference>
<accession>A0ABS6JMN6</accession>
<name>A0ABS6JMN6_9BACI</name>
<sequence length="80" mass="9319">MNGFYIFLISIFPFLTAIIITLGVLWHKRRLLELKGGETDIDVIALNKKMDNLTLKIEQLEHSLRSSEEKNERNDVEKSM</sequence>
<dbReference type="EMBL" id="JAHQCS010000147">
    <property type="protein sequence ID" value="MBU9713690.1"/>
    <property type="molecule type" value="Genomic_DNA"/>
</dbReference>
<comment type="caution">
    <text evidence="3">The sequence shown here is derived from an EMBL/GenBank/DDBJ whole genome shotgun (WGS) entry which is preliminary data.</text>
</comment>
<protein>
    <recommendedName>
        <fullName evidence="5">Phage shock protein B</fullName>
    </recommendedName>
</protein>
<keyword evidence="2" id="KW-0812">Transmembrane</keyword>
<feature type="transmembrane region" description="Helical" evidence="2">
    <location>
        <begin position="6"/>
        <end position="26"/>
    </location>
</feature>